<evidence type="ECO:0008006" key="4">
    <source>
        <dbReference type="Google" id="ProtNLM"/>
    </source>
</evidence>
<gene>
    <name evidence="2" type="ORF">HAHE_02860</name>
</gene>
<keyword evidence="1" id="KW-0812">Transmembrane</keyword>
<organism evidence="2 3">
    <name type="scientific">Haloferula helveola</name>
    <dbReference type="NCBI Taxonomy" id="490095"/>
    <lineage>
        <taxon>Bacteria</taxon>
        <taxon>Pseudomonadati</taxon>
        <taxon>Verrucomicrobiota</taxon>
        <taxon>Verrucomicrobiia</taxon>
        <taxon>Verrucomicrobiales</taxon>
        <taxon>Verrucomicrobiaceae</taxon>
        <taxon>Haloferula</taxon>
    </lineage>
</organism>
<protein>
    <recommendedName>
        <fullName evidence="4">EamA domain-containing protein</fullName>
    </recommendedName>
</protein>
<evidence type="ECO:0000313" key="2">
    <source>
        <dbReference type="EMBL" id="BCX46378.1"/>
    </source>
</evidence>
<feature type="transmembrane region" description="Helical" evidence="1">
    <location>
        <begin position="99"/>
        <end position="116"/>
    </location>
</feature>
<name>A0ABN6H070_9BACT</name>
<reference evidence="2 3" key="1">
    <citation type="submission" date="2021-06" db="EMBL/GenBank/DDBJ databases">
        <title>Complete genome of Haloferula helveola possessing various polysaccharide degrading enzymes.</title>
        <authorList>
            <person name="Takami H."/>
            <person name="Huang C."/>
            <person name="Hamasaki K."/>
        </authorList>
    </citation>
    <scope>NUCLEOTIDE SEQUENCE [LARGE SCALE GENOMIC DNA]</scope>
    <source>
        <strain evidence="2 3">CN-1</strain>
    </source>
</reference>
<dbReference type="RefSeq" id="WP_338687929.1">
    <property type="nucleotide sequence ID" value="NZ_AP024702.1"/>
</dbReference>
<evidence type="ECO:0000313" key="3">
    <source>
        <dbReference type="Proteomes" id="UP001374893"/>
    </source>
</evidence>
<dbReference type="EMBL" id="AP024702">
    <property type="protein sequence ID" value="BCX46378.1"/>
    <property type="molecule type" value="Genomic_DNA"/>
</dbReference>
<feature type="transmembrane region" description="Helical" evidence="1">
    <location>
        <begin position="7"/>
        <end position="27"/>
    </location>
</feature>
<dbReference type="Gene3D" id="1.10.3730.20">
    <property type="match status" value="1"/>
</dbReference>
<feature type="transmembrane region" description="Helical" evidence="1">
    <location>
        <begin position="47"/>
        <end position="65"/>
    </location>
</feature>
<dbReference type="Proteomes" id="UP001374893">
    <property type="component" value="Chromosome"/>
</dbReference>
<dbReference type="SUPFAM" id="SSF103481">
    <property type="entry name" value="Multidrug resistance efflux transporter EmrE"/>
    <property type="match status" value="1"/>
</dbReference>
<keyword evidence="1" id="KW-1133">Transmembrane helix</keyword>
<keyword evidence="3" id="KW-1185">Reference proteome</keyword>
<keyword evidence="1" id="KW-0472">Membrane</keyword>
<feature type="transmembrane region" description="Helical" evidence="1">
    <location>
        <begin position="72"/>
        <end position="93"/>
    </location>
</feature>
<evidence type="ECO:0000256" key="1">
    <source>
        <dbReference type="SAM" id="Phobius"/>
    </source>
</evidence>
<dbReference type="InterPro" id="IPR037185">
    <property type="entry name" value="EmrE-like"/>
</dbReference>
<proteinExistence type="predicted"/>
<accession>A0ABN6H070</accession>
<sequence length="118" mass="12301">MHETTHPLSVLMILTASACGATGSFLYKTGAALGRNTPLGYLTNLRLLAGVACYIAVMVLFVAAFRKGGALTVLYPVYATTFIFAAAISLVAFGTPIRPVNIAGMVLLVSGIFLMGKS</sequence>